<dbReference type="OrthoDB" id="285219at2759"/>
<protein>
    <recommendedName>
        <fullName evidence="2">Nascent polypeptide-associated complex subunit alpha-like UBA domain-containing protein</fullName>
    </recommendedName>
</protein>
<reference evidence="3" key="1">
    <citation type="journal article" date="2020" name="Stud. Mycol.">
        <title>101 Dothideomycetes genomes: a test case for predicting lifestyles and emergence of pathogens.</title>
        <authorList>
            <person name="Haridas S."/>
            <person name="Albert R."/>
            <person name="Binder M."/>
            <person name="Bloem J."/>
            <person name="Labutti K."/>
            <person name="Salamov A."/>
            <person name="Andreopoulos B."/>
            <person name="Baker S."/>
            <person name="Barry K."/>
            <person name="Bills G."/>
            <person name="Bluhm B."/>
            <person name="Cannon C."/>
            <person name="Castanera R."/>
            <person name="Culley D."/>
            <person name="Daum C."/>
            <person name="Ezra D."/>
            <person name="Gonzalez J."/>
            <person name="Henrissat B."/>
            <person name="Kuo A."/>
            <person name="Liang C."/>
            <person name="Lipzen A."/>
            <person name="Lutzoni F."/>
            <person name="Magnuson J."/>
            <person name="Mondo S."/>
            <person name="Nolan M."/>
            <person name="Ohm R."/>
            <person name="Pangilinan J."/>
            <person name="Park H.-J."/>
            <person name="Ramirez L."/>
            <person name="Alfaro M."/>
            <person name="Sun H."/>
            <person name="Tritt A."/>
            <person name="Yoshinaga Y."/>
            <person name="Zwiers L.-H."/>
            <person name="Turgeon B."/>
            <person name="Goodwin S."/>
            <person name="Spatafora J."/>
            <person name="Crous P."/>
            <person name="Grigoriev I."/>
        </authorList>
    </citation>
    <scope>NUCLEOTIDE SEQUENCE</scope>
    <source>
        <strain evidence="3">CBS 480.64</strain>
    </source>
</reference>
<accession>A0A6A7C8A6</accession>
<dbReference type="AlphaFoldDB" id="A0A6A7C8A6"/>
<dbReference type="PANTHER" id="PTHR31184:SF2">
    <property type="entry name" value="HUNTINGTIN-INTERACTING PROTEIN K"/>
    <property type="match status" value="1"/>
</dbReference>
<gene>
    <name evidence="3" type="ORF">K470DRAFT_210915</name>
</gene>
<evidence type="ECO:0000256" key="1">
    <source>
        <dbReference type="SAM" id="MobiDB-lite"/>
    </source>
</evidence>
<evidence type="ECO:0000313" key="4">
    <source>
        <dbReference type="Proteomes" id="UP000799421"/>
    </source>
</evidence>
<dbReference type="InterPro" id="IPR052617">
    <property type="entry name" value="Huntingtin-int_K"/>
</dbReference>
<dbReference type="PANTHER" id="PTHR31184">
    <property type="entry name" value="HUNTINGTIN-INTERACTING PROTEIN K FAMILY MEMBER"/>
    <property type="match status" value="1"/>
</dbReference>
<evidence type="ECO:0000313" key="3">
    <source>
        <dbReference type="EMBL" id="KAF2863299.1"/>
    </source>
</evidence>
<sequence length="119" mass="12770">MAEPQPLNVHEGASPPDVVPASAEDVKAARALSSLDAGETAAPKKELDVKALNDAMKTLDGDAPVKREEVKKPVKIEAEHVALLVEYLDIAKPKATELLKSHDANVTKAMVAWVTHSNW</sequence>
<keyword evidence="4" id="KW-1185">Reference proteome</keyword>
<proteinExistence type="predicted"/>
<dbReference type="Proteomes" id="UP000799421">
    <property type="component" value="Unassembled WGS sequence"/>
</dbReference>
<dbReference type="Pfam" id="PF19026">
    <property type="entry name" value="UBA_HYPK"/>
    <property type="match status" value="1"/>
</dbReference>
<feature type="domain" description="Nascent polypeptide-associated complex subunit alpha-like UBA" evidence="2">
    <location>
        <begin position="74"/>
        <end position="114"/>
    </location>
</feature>
<dbReference type="GO" id="GO:0050821">
    <property type="term" value="P:protein stabilization"/>
    <property type="evidence" value="ECO:0007669"/>
    <property type="project" value="TreeGrafter"/>
</dbReference>
<dbReference type="EMBL" id="MU005961">
    <property type="protein sequence ID" value="KAF2863299.1"/>
    <property type="molecule type" value="Genomic_DNA"/>
</dbReference>
<organism evidence="3 4">
    <name type="scientific">Piedraia hortae CBS 480.64</name>
    <dbReference type="NCBI Taxonomy" id="1314780"/>
    <lineage>
        <taxon>Eukaryota</taxon>
        <taxon>Fungi</taxon>
        <taxon>Dikarya</taxon>
        <taxon>Ascomycota</taxon>
        <taxon>Pezizomycotina</taxon>
        <taxon>Dothideomycetes</taxon>
        <taxon>Dothideomycetidae</taxon>
        <taxon>Capnodiales</taxon>
        <taxon>Piedraiaceae</taxon>
        <taxon>Piedraia</taxon>
    </lineage>
</organism>
<dbReference type="InterPro" id="IPR044034">
    <property type="entry name" value="NAC-like_UBA"/>
</dbReference>
<name>A0A6A7C8A6_9PEZI</name>
<evidence type="ECO:0000259" key="2">
    <source>
        <dbReference type="Pfam" id="PF19026"/>
    </source>
</evidence>
<dbReference type="GO" id="GO:0043066">
    <property type="term" value="P:negative regulation of apoptotic process"/>
    <property type="evidence" value="ECO:0007669"/>
    <property type="project" value="TreeGrafter"/>
</dbReference>
<feature type="region of interest" description="Disordered" evidence="1">
    <location>
        <begin position="1"/>
        <end position="20"/>
    </location>
</feature>